<evidence type="ECO:0000313" key="2">
    <source>
        <dbReference type="EMBL" id="KAK4177349.1"/>
    </source>
</evidence>
<reference evidence="2" key="2">
    <citation type="submission" date="2023-05" db="EMBL/GenBank/DDBJ databases">
        <authorList>
            <consortium name="Lawrence Berkeley National Laboratory"/>
            <person name="Steindorff A."/>
            <person name="Hensen N."/>
            <person name="Bonometti L."/>
            <person name="Westerberg I."/>
            <person name="Brannstrom I.O."/>
            <person name="Guillou S."/>
            <person name="Cros-Aarteil S."/>
            <person name="Calhoun S."/>
            <person name="Haridas S."/>
            <person name="Kuo A."/>
            <person name="Mondo S."/>
            <person name="Pangilinan J."/>
            <person name="Riley R."/>
            <person name="Labutti K."/>
            <person name="Andreopoulos B."/>
            <person name="Lipzen A."/>
            <person name="Chen C."/>
            <person name="Yanf M."/>
            <person name="Daum C."/>
            <person name="Ng V."/>
            <person name="Clum A."/>
            <person name="Ohm R."/>
            <person name="Martin F."/>
            <person name="Silar P."/>
            <person name="Natvig D."/>
            <person name="Lalanne C."/>
            <person name="Gautier V."/>
            <person name="Ament-Velasquez S.L."/>
            <person name="Kruys A."/>
            <person name="Hutchinson M.I."/>
            <person name="Powell A.J."/>
            <person name="Barry K."/>
            <person name="Miller A.N."/>
            <person name="Grigoriev I.V."/>
            <person name="Debuchy R."/>
            <person name="Gladieux P."/>
            <person name="Thoren M.H."/>
            <person name="Johannesson H."/>
        </authorList>
    </citation>
    <scope>NUCLEOTIDE SEQUENCE</scope>
    <source>
        <strain evidence="2">CBS 892.96</strain>
    </source>
</reference>
<feature type="region of interest" description="Disordered" evidence="1">
    <location>
        <begin position="19"/>
        <end position="63"/>
    </location>
</feature>
<feature type="region of interest" description="Disordered" evidence="1">
    <location>
        <begin position="80"/>
        <end position="137"/>
    </location>
</feature>
<organism evidence="2 3">
    <name type="scientific">Triangularia setosa</name>
    <dbReference type="NCBI Taxonomy" id="2587417"/>
    <lineage>
        <taxon>Eukaryota</taxon>
        <taxon>Fungi</taxon>
        <taxon>Dikarya</taxon>
        <taxon>Ascomycota</taxon>
        <taxon>Pezizomycotina</taxon>
        <taxon>Sordariomycetes</taxon>
        <taxon>Sordariomycetidae</taxon>
        <taxon>Sordariales</taxon>
        <taxon>Podosporaceae</taxon>
        <taxon>Triangularia</taxon>
    </lineage>
</organism>
<dbReference type="EMBL" id="MU866167">
    <property type="protein sequence ID" value="KAK4177349.1"/>
    <property type="molecule type" value="Genomic_DNA"/>
</dbReference>
<name>A0AAN6W8H5_9PEZI</name>
<feature type="compositionally biased region" description="Polar residues" evidence="1">
    <location>
        <begin position="31"/>
        <end position="54"/>
    </location>
</feature>
<comment type="caution">
    <text evidence="2">The sequence shown here is derived from an EMBL/GenBank/DDBJ whole genome shotgun (WGS) entry which is preliminary data.</text>
</comment>
<gene>
    <name evidence="2" type="ORF">QBC36DRAFT_377721</name>
</gene>
<sequence>MPPLGFSFPQSWWFLSVDTDVPVPDAGGDDSSPSTLANSSPEYNTGQTSTQATSLVVPIDSESDDDEVLDITKALRQKASLTKPPYTIAASVPPPPGSLAAEAQARPVPETPVKKRGLGRLNDSSDSPAGSPNLAKGVGDRSEITILCFQAQSVAAAYSSSRHSRCKREERRRRKGLKKASCAERSLPSQQPIVQTLESRAIDREMSRAIRHTPITAGENAERRLWGIKARGEQAYQSSTNMGALMVDFLKETGTSGADEAITVLGKRLSEAETQKPRTQVTARMNKPKRGPVGRSWKYRPGFDEGQFPGPAGVRVDYGCGQMELFWTEVETRGLQAVVELRDREKGELTVESSAAGVHQRKRYDVWSVVVVKREDPNAQRGEKTLVFECGMEDKGVQTGEDMEVDAEVEGDAEMGNGIGGSEEADIQTTTEASPKEYLPSWHRDYYADPNESDDDDGGDESTSPFTTVLPYNPPAPLVLPSETNVLDLFSMSHTHPGSYTWPNRANMAALGFLLAIVEPKNNYMNGIIHYHSEFKPTQEFQFEEAGLDNVMTRALFSITWRPPGDAETEKFKWEFEQVRVWAQDTKLEGPIDLGNFVVQGRRARRVGLWMRRGRIKRLKIGVWRVSRRRRRRRGRRGGGGMDVENEE</sequence>
<evidence type="ECO:0000313" key="3">
    <source>
        <dbReference type="Proteomes" id="UP001302321"/>
    </source>
</evidence>
<dbReference type="AlphaFoldDB" id="A0AAN6W8H5"/>
<feature type="region of interest" description="Disordered" evidence="1">
    <location>
        <begin position="415"/>
        <end position="474"/>
    </location>
</feature>
<feature type="region of interest" description="Disordered" evidence="1">
    <location>
        <begin position="159"/>
        <end position="189"/>
    </location>
</feature>
<keyword evidence="3" id="KW-1185">Reference proteome</keyword>
<accession>A0AAN6W8H5</accession>
<feature type="region of interest" description="Disordered" evidence="1">
    <location>
        <begin position="273"/>
        <end position="295"/>
    </location>
</feature>
<evidence type="ECO:0000256" key="1">
    <source>
        <dbReference type="SAM" id="MobiDB-lite"/>
    </source>
</evidence>
<dbReference type="Proteomes" id="UP001302321">
    <property type="component" value="Unassembled WGS sequence"/>
</dbReference>
<feature type="compositionally biased region" description="Basic residues" evidence="1">
    <location>
        <begin position="162"/>
        <end position="178"/>
    </location>
</feature>
<reference evidence="2" key="1">
    <citation type="journal article" date="2023" name="Mol. Phylogenet. Evol.">
        <title>Genome-scale phylogeny and comparative genomics of the fungal order Sordariales.</title>
        <authorList>
            <person name="Hensen N."/>
            <person name="Bonometti L."/>
            <person name="Westerberg I."/>
            <person name="Brannstrom I.O."/>
            <person name="Guillou S."/>
            <person name="Cros-Aarteil S."/>
            <person name="Calhoun S."/>
            <person name="Haridas S."/>
            <person name="Kuo A."/>
            <person name="Mondo S."/>
            <person name="Pangilinan J."/>
            <person name="Riley R."/>
            <person name="LaButti K."/>
            <person name="Andreopoulos B."/>
            <person name="Lipzen A."/>
            <person name="Chen C."/>
            <person name="Yan M."/>
            <person name="Daum C."/>
            <person name="Ng V."/>
            <person name="Clum A."/>
            <person name="Steindorff A."/>
            <person name="Ohm R.A."/>
            <person name="Martin F."/>
            <person name="Silar P."/>
            <person name="Natvig D.O."/>
            <person name="Lalanne C."/>
            <person name="Gautier V."/>
            <person name="Ament-Velasquez S.L."/>
            <person name="Kruys A."/>
            <person name="Hutchinson M.I."/>
            <person name="Powell A.J."/>
            <person name="Barry K."/>
            <person name="Miller A.N."/>
            <person name="Grigoriev I.V."/>
            <person name="Debuchy R."/>
            <person name="Gladieux P."/>
            <person name="Hiltunen Thoren M."/>
            <person name="Johannesson H."/>
        </authorList>
    </citation>
    <scope>NUCLEOTIDE SEQUENCE</scope>
    <source>
        <strain evidence="2">CBS 892.96</strain>
    </source>
</reference>
<proteinExistence type="predicted"/>
<protein>
    <submittedName>
        <fullName evidence="2">Uncharacterized protein</fullName>
    </submittedName>
</protein>
<feature type="compositionally biased region" description="Acidic residues" evidence="1">
    <location>
        <begin position="451"/>
        <end position="460"/>
    </location>
</feature>